<feature type="region of interest" description="Disordered" evidence="1">
    <location>
        <begin position="386"/>
        <end position="427"/>
    </location>
</feature>
<reference evidence="5" key="1">
    <citation type="submission" date="2010-07" db="EMBL/GenBank/DDBJ databases">
        <title>The genome sequence of Gaeumannomyces graminis var. tritici strain R3-111a-1.</title>
        <authorList>
            <consortium name="The Broad Institute Genome Sequencing Platform"/>
            <person name="Ma L.-J."/>
            <person name="Dead R."/>
            <person name="Young S."/>
            <person name="Zeng Q."/>
            <person name="Koehrsen M."/>
            <person name="Alvarado L."/>
            <person name="Berlin A."/>
            <person name="Chapman S.B."/>
            <person name="Chen Z."/>
            <person name="Freedman E."/>
            <person name="Gellesch M."/>
            <person name="Goldberg J."/>
            <person name="Griggs A."/>
            <person name="Gujja S."/>
            <person name="Heilman E.R."/>
            <person name="Heiman D."/>
            <person name="Hepburn T."/>
            <person name="Howarth C."/>
            <person name="Jen D."/>
            <person name="Larson L."/>
            <person name="Mehta T."/>
            <person name="Neiman D."/>
            <person name="Pearson M."/>
            <person name="Roberts A."/>
            <person name="Saif S."/>
            <person name="Shea T."/>
            <person name="Shenoy N."/>
            <person name="Sisk P."/>
            <person name="Stolte C."/>
            <person name="Sykes S."/>
            <person name="Walk T."/>
            <person name="White J."/>
            <person name="Yandava C."/>
            <person name="Haas B."/>
            <person name="Nusbaum C."/>
            <person name="Birren B."/>
        </authorList>
    </citation>
    <scope>NUCLEOTIDE SEQUENCE [LARGE SCALE GENOMIC DNA]</scope>
    <source>
        <strain evidence="5">R3-111a-1</strain>
    </source>
</reference>
<reference evidence="3" key="2">
    <citation type="submission" date="2010-07" db="EMBL/GenBank/DDBJ databases">
        <authorList>
            <consortium name="The Broad Institute Genome Sequencing Platform"/>
            <consortium name="Broad Institute Genome Sequencing Center for Infectious Disease"/>
            <person name="Ma L.-J."/>
            <person name="Dead R."/>
            <person name="Young S."/>
            <person name="Zeng Q."/>
            <person name="Koehrsen M."/>
            <person name="Alvarado L."/>
            <person name="Berlin A."/>
            <person name="Chapman S.B."/>
            <person name="Chen Z."/>
            <person name="Freedman E."/>
            <person name="Gellesch M."/>
            <person name="Goldberg J."/>
            <person name="Griggs A."/>
            <person name="Gujja S."/>
            <person name="Heilman E.R."/>
            <person name="Heiman D."/>
            <person name="Hepburn T."/>
            <person name="Howarth C."/>
            <person name="Jen D."/>
            <person name="Larson L."/>
            <person name="Mehta T."/>
            <person name="Neiman D."/>
            <person name="Pearson M."/>
            <person name="Roberts A."/>
            <person name="Saif S."/>
            <person name="Shea T."/>
            <person name="Shenoy N."/>
            <person name="Sisk P."/>
            <person name="Stolte C."/>
            <person name="Sykes S."/>
            <person name="Walk T."/>
            <person name="White J."/>
            <person name="Yandava C."/>
            <person name="Haas B."/>
            <person name="Nusbaum C."/>
            <person name="Birren B."/>
        </authorList>
    </citation>
    <scope>NUCLEOTIDE SEQUENCE</scope>
    <source>
        <strain evidence="3">R3-111a-1</strain>
    </source>
</reference>
<feature type="compositionally biased region" description="Polar residues" evidence="1">
    <location>
        <begin position="194"/>
        <end position="203"/>
    </location>
</feature>
<feature type="region of interest" description="Disordered" evidence="1">
    <location>
        <begin position="938"/>
        <end position="957"/>
    </location>
</feature>
<feature type="compositionally biased region" description="Acidic residues" evidence="1">
    <location>
        <begin position="944"/>
        <end position="955"/>
    </location>
</feature>
<feature type="region of interest" description="Disordered" evidence="1">
    <location>
        <begin position="316"/>
        <end position="354"/>
    </location>
</feature>
<dbReference type="HOGENOM" id="CLU_008260_0_0_1"/>
<feature type="region of interest" description="Disordered" evidence="1">
    <location>
        <begin position="186"/>
        <end position="212"/>
    </location>
</feature>
<name>J3NS38_GAET3</name>
<dbReference type="SUPFAM" id="SSF81383">
    <property type="entry name" value="F-box domain"/>
    <property type="match status" value="1"/>
</dbReference>
<dbReference type="EnsemblFungi" id="EJT78994">
    <property type="protein sequence ID" value="EJT78994"/>
    <property type="gene ID" value="GGTG_04085"/>
</dbReference>
<reference evidence="3" key="3">
    <citation type="submission" date="2010-09" db="EMBL/GenBank/DDBJ databases">
        <title>Annotation of Gaeumannomyces graminis var. tritici R3-111a-1.</title>
        <authorList>
            <consortium name="The Broad Institute Genome Sequencing Platform"/>
            <person name="Ma L.-J."/>
            <person name="Dead R."/>
            <person name="Young S.K."/>
            <person name="Zeng Q."/>
            <person name="Gargeya S."/>
            <person name="Fitzgerald M."/>
            <person name="Haas B."/>
            <person name="Abouelleil A."/>
            <person name="Alvarado L."/>
            <person name="Arachchi H.M."/>
            <person name="Berlin A."/>
            <person name="Brown A."/>
            <person name="Chapman S.B."/>
            <person name="Chen Z."/>
            <person name="Dunbar C."/>
            <person name="Freedman E."/>
            <person name="Gearin G."/>
            <person name="Gellesch M."/>
            <person name="Goldberg J."/>
            <person name="Griggs A."/>
            <person name="Gujja S."/>
            <person name="Heiman D."/>
            <person name="Howarth C."/>
            <person name="Larson L."/>
            <person name="Lui A."/>
            <person name="MacDonald P.J.P."/>
            <person name="Mehta T."/>
            <person name="Montmayeur A."/>
            <person name="Murphy C."/>
            <person name="Neiman D."/>
            <person name="Pearson M."/>
            <person name="Priest M."/>
            <person name="Roberts A."/>
            <person name="Saif S."/>
            <person name="Shea T."/>
            <person name="Shenoy N."/>
            <person name="Sisk P."/>
            <person name="Stolte C."/>
            <person name="Sykes S."/>
            <person name="Yandava C."/>
            <person name="Wortman J."/>
            <person name="Nusbaum C."/>
            <person name="Birren B."/>
        </authorList>
    </citation>
    <scope>NUCLEOTIDE SEQUENCE</scope>
    <source>
        <strain evidence="3">R3-111a-1</strain>
    </source>
</reference>
<keyword evidence="5" id="KW-1185">Reference proteome</keyword>
<evidence type="ECO:0000259" key="2">
    <source>
        <dbReference type="PROSITE" id="PS50181"/>
    </source>
</evidence>
<dbReference type="PROSITE" id="PS50181">
    <property type="entry name" value="FBOX"/>
    <property type="match status" value="1"/>
</dbReference>
<dbReference type="Proteomes" id="UP000006039">
    <property type="component" value="Unassembled WGS sequence"/>
</dbReference>
<dbReference type="EMBL" id="GL385396">
    <property type="protein sequence ID" value="EJT78994.1"/>
    <property type="molecule type" value="Genomic_DNA"/>
</dbReference>
<dbReference type="eggNOG" id="ENOG502SKJD">
    <property type="taxonomic scope" value="Eukaryota"/>
</dbReference>
<dbReference type="VEuPathDB" id="FungiDB:GGTG_04085"/>
<dbReference type="InterPro" id="IPR036047">
    <property type="entry name" value="F-box-like_dom_sf"/>
</dbReference>
<dbReference type="Pfam" id="PF00646">
    <property type="entry name" value="F-box"/>
    <property type="match status" value="1"/>
</dbReference>
<dbReference type="STRING" id="644352.J3NS38"/>
<reference evidence="4" key="4">
    <citation type="journal article" date="2015" name="G3 (Bethesda)">
        <title>Genome sequences of three phytopathogenic species of the Magnaporthaceae family of fungi.</title>
        <authorList>
            <person name="Okagaki L.H."/>
            <person name="Nunes C.C."/>
            <person name="Sailsbery J."/>
            <person name="Clay B."/>
            <person name="Brown D."/>
            <person name="John T."/>
            <person name="Oh Y."/>
            <person name="Young N."/>
            <person name="Fitzgerald M."/>
            <person name="Haas B.J."/>
            <person name="Zeng Q."/>
            <person name="Young S."/>
            <person name="Adiconis X."/>
            <person name="Fan L."/>
            <person name="Levin J.Z."/>
            <person name="Mitchell T.K."/>
            <person name="Okubara P.A."/>
            <person name="Farman M.L."/>
            <person name="Kohn L.M."/>
            <person name="Birren B."/>
            <person name="Ma L.-J."/>
            <person name="Dean R.A."/>
        </authorList>
    </citation>
    <scope>NUCLEOTIDE SEQUENCE</scope>
    <source>
        <strain evidence="4">R3-111a-1</strain>
    </source>
</reference>
<proteinExistence type="predicted"/>
<organism evidence="3">
    <name type="scientific">Gaeumannomyces tritici (strain R3-111a-1)</name>
    <name type="common">Wheat and barley take-all root rot fungus</name>
    <name type="synonym">Gaeumannomyces graminis var. tritici</name>
    <dbReference type="NCBI Taxonomy" id="644352"/>
    <lineage>
        <taxon>Eukaryota</taxon>
        <taxon>Fungi</taxon>
        <taxon>Dikarya</taxon>
        <taxon>Ascomycota</taxon>
        <taxon>Pezizomycotina</taxon>
        <taxon>Sordariomycetes</taxon>
        <taxon>Sordariomycetidae</taxon>
        <taxon>Magnaporthales</taxon>
        <taxon>Magnaporthaceae</taxon>
        <taxon>Gaeumannomyces</taxon>
    </lineage>
</organism>
<feature type="domain" description="F-box" evidence="2">
    <location>
        <begin position="17"/>
        <end position="62"/>
    </location>
</feature>
<evidence type="ECO:0000313" key="3">
    <source>
        <dbReference type="EMBL" id="EJT78994.1"/>
    </source>
</evidence>
<feature type="compositionally biased region" description="Low complexity" evidence="1">
    <location>
        <begin position="502"/>
        <end position="537"/>
    </location>
</feature>
<feature type="compositionally biased region" description="Acidic residues" evidence="1">
    <location>
        <begin position="547"/>
        <end position="556"/>
    </location>
</feature>
<feature type="compositionally biased region" description="Acidic residues" evidence="1">
    <location>
        <begin position="327"/>
        <end position="338"/>
    </location>
</feature>
<feature type="compositionally biased region" description="Low complexity" evidence="1">
    <location>
        <begin position="477"/>
        <end position="488"/>
    </location>
</feature>
<dbReference type="RefSeq" id="XP_009220139.1">
    <property type="nucleotide sequence ID" value="XM_009221875.1"/>
</dbReference>
<protein>
    <recommendedName>
        <fullName evidence="2">F-box domain-containing protein</fullName>
    </recommendedName>
</protein>
<evidence type="ECO:0000313" key="4">
    <source>
        <dbReference type="EnsemblFungi" id="EJT78994"/>
    </source>
</evidence>
<feature type="compositionally biased region" description="Polar residues" evidence="1">
    <location>
        <begin position="588"/>
        <end position="598"/>
    </location>
</feature>
<dbReference type="GeneID" id="20344543"/>
<dbReference type="InterPro" id="IPR001810">
    <property type="entry name" value="F-box_dom"/>
</dbReference>
<sequence length="991" mass="108330">MGAPEQAAASRGVAGEPLAFLNLPREVQKAIIAQCSQSDLICLSLVSRHFRDLAAAQLYRNFHIVFPDEDDPAYDSPIDGLAGGLDTFVTSDYDYARHLRDMSLDTLSAGDKAETAYKPYLFNVSCGKFMNTLLLLTLRKSKSLEAFRWNIRVELSRPVYRALHAIETLKDVHIRFQVGPSMYETPPPLPYATSPDSSPTQSHAHLPDMGTSAGSQMPAFDVQPPPQILYDGISLVPVAVVPGSGPPPLAPKSPSRTKTKRSALSKEPPTLSGFKRLRSLAVLDMDTLDVVSEIRTCIRNSSSTLTTLKLSFSDQLASQARKPPPEAELDDSDPDDEFQVVPGPPHPTPYVDGNLSMPARAYRAAEERKCQEAVLGRIFDVEAMLAKKPPRRASSKDQDKKKEAGETKEPQGQPATQDHAKELFTKISEVSSKLNDLRLGEAGAPPDAGAKQREILDLIVAATRRYVASVEGKPSIEGESLALSAASSSGGGVAQDQTLVGSSSTAESSSSKKTIAAPETSTSGTSSTTAARTTCSTKGENPKPEDVSIEEPEEQLVLDAPDGPNTSIPTETPDPDCEISKTARSAGAPQQSEQSSSGRVAAEAHKETGASHAGLQNAGENGIAMTEKGAPVAVPSGQVTVNSPSDGRMREYIRATRGIGLESLNVYLVPVKASVLSKAIDLRALRNITLLNVGPQQPIWALFAKENKVQSLPLRNIFTDNVSSALLNFVSQLQELREFMILERDHKYKPESFAAKTTTTIEQIRKLVLKKHISTLRRLMIKNMDSMDWDIDEQTTRLICRKGKVLEELAISMNIRAIHVFMQNMAGLANLHALHVIHLRNEDTCVWVMRETKKFLIDNLSHHQHMKLEWISIDDDDRLEKIVRISDEPKKGRKSKGKGKEKVGGSVPIFGSHGHVPGFNSHYDDPFPLLAADDWGDGGSANCSDDDSDDFDEDHDGTRRPRIRLETIEGVHFYDVWGVRIFEKEVVTGRL</sequence>
<feature type="region of interest" description="Disordered" evidence="1">
    <location>
        <begin position="245"/>
        <end position="270"/>
    </location>
</feature>
<evidence type="ECO:0000256" key="1">
    <source>
        <dbReference type="SAM" id="MobiDB-lite"/>
    </source>
</evidence>
<reference evidence="4" key="5">
    <citation type="submission" date="2018-04" db="UniProtKB">
        <authorList>
            <consortium name="EnsemblFungi"/>
        </authorList>
    </citation>
    <scope>IDENTIFICATION</scope>
    <source>
        <strain evidence="4">R3-111a-1</strain>
    </source>
</reference>
<dbReference type="AlphaFoldDB" id="J3NS38"/>
<evidence type="ECO:0000313" key="5">
    <source>
        <dbReference type="Proteomes" id="UP000006039"/>
    </source>
</evidence>
<feature type="compositionally biased region" description="Basic and acidic residues" evidence="1">
    <location>
        <begin position="394"/>
        <end position="409"/>
    </location>
</feature>
<gene>
    <name evidence="4" type="primary">20344543</name>
    <name evidence="3" type="ORF">GGTG_04085</name>
</gene>
<feature type="region of interest" description="Disordered" evidence="1">
    <location>
        <begin position="470"/>
        <end position="616"/>
    </location>
</feature>
<dbReference type="OrthoDB" id="4200124at2759"/>
<accession>J3NS38</accession>
<feature type="region of interest" description="Disordered" evidence="1">
    <location>
        <begin position="886"/>
        <end position="907"/>
    </location>
</feature>